<dbReference type="Proteomes" id="UP000281955">
    <property type="component" value="Unassembled WGS sequence"/>
</dbReference>
<name>A0A420XL36_9ACTN</name>
<proteinExistence type="predicted"/>
<dbReference type="Gene3D" id="1.20.1050.60">
    <property type="entry name" value="alpha-1,2-mannosidase"/>
    <property type="match status" value="1"/>
</dbReference>
<dbReference type="EMBL" id="RBWV01000016">
    <property type="protein sequence ID" value="RKS68547.1"/>
    <property type="molecule type" value="Genomic_DNA"/>
</dbReference>
<dbReference type="Gene3D" id="2.70.98.10">
    <property type="match status" value="1"/>
</dbReference>
<keyword evidence="1" id="KW-0732">Signal</keyword>
<feature type="domain" description="FIMAH" evidence="4">
    <location>
        <begin position="1062"/>
        <end position="1138"/>
    </location>
</feature>
<dbReference type="RefSeq" id="WP_231122029.1">
    <property type="nucleotide sequence ID" value="NZ_RBWV01000016.1"/>
</dbReference>
<dbReference type="GO" id="GO:0030246">
    <property type="term" value="F:carbohydrate binding"/>
    <property type="evidence" value="ECO:0007669"/>
    <property type="project" value="InterPro"/>
</dbReference>
<dbReference type="Gene3D" id="1.20.1610.10">
    <property type="entry name" value="alpha-1,2-mannosidases domains"/>
    <property type="match status" value="1"/>
</dbReference>
<dbReference type="GO" id="GO:0005975">
    <property type="term" value="P:carbohydrate metabolic process"/>
    <property type="evidence" value="ECO:0007669"/>
    <property type="project" value="InterPro"/>
</dbReference>
<gene>
    <name evidence="5" type="ORF">CLV35_3675</name>
</gene>
<dbReference type="InterPro" id="IPR012939">
    <property type="entry name" value="Glyco_hydro_92"/>
</dbReference>
<dbReference type="GO" id="GO:0000224">
    <property type="term" value="F:peptide-N4-(N-acetyl-beta-glucosaminyl)asparagine amidase activity"/>
    <property type="evidence" value="ECO:0007669"/>
    <property type="project" value="TreeGrafter"/>
</dbReference>
<dbReference type="InterPro" id="IPR041371">
    <property type="entry name" value="GH92_N"/>
</dbReference>
<dbReference type="InterPro" id="IPR008928">
    <property type="entry name" value="6-hairpin_glycosidase_sf"/>
</dbReference>
<evidence type="ECO:0000313" key="5">
    <source>
        <dbReference type="EMBL" id="RKS68547.1"/>
    </source>
</evidence>
<dbReference type="InterPro" id="IPR005887">
    <property type="entry name" value="GH92_a_mannosidase_put"/>
</dbReference>
<dbReference type="InterPro" id="IPR054470">
    <property type="entry name" value="FIMAH_dom"/>
</dbReference>
<feature type="signal peptide" evidence="1">
    <location>
        <begin position="1"/>
        <end position="29"/>
    </location>
</feature>
<reference evidence="5 6" key="1">
    <citation type="submission" date="2018-10" db="EMBL/GenBank/DDBJ databases">
        <title>Genomic Encyclopedia of Archaeal and Bacterial Type Strains, Phase II (KMG-II): from individual species to whole genera.</title>
        <authorList>
            <person name="Goeker M."/>
        </authorList>
    </citation>
    <scope>NUCLEOTIDE SEQUENCE [LARGE SCALE GENOMIC DNA]</scope>
    <source>
        <strain evidence="5 6">RP-AC37</strain>
    </source>
</reference>
<sequence>MLLPRAARRAVLAGLVALPLLVPAAPAQAATTDPPAPVTDPTAYVDPFVGTGSGGSTVGEINAFPGPAAPFGMLQWSPDTEDSYSGYQYANDRIRGFSLTHASVGCSQFGDVRILPTVGAVGSDPESTSSRYSHDEEQASPGYYAVTLQDSGVRAELTATTRTGLGRFTFPPSTQAQFLVKGADTFGAQHGGDVRVVDDRTLEGSETSGGFCGAGNTYTIHWSMTFDRPFTAHGSWGGDAPGAYVTFDTTADRTVEAKVAASFVSTDGARANAGAEVPGWDFDAVRADTRARWRDVLSRITVGGGTEERRRTFYTMLYHSLLHPNTFNDVDGRYVGFDDEVHSVAPGHTQYANFSAWDTYRSLAPLQGMLVPDIASDMAQSLVNDAQQGGYLPRWPVYNGYTAVMNGDSAAPLIANLHAFGARDLDVDAAVDAMVKSASSSESVSWGYVDRVGTDDYANLGYVPNERAERGHVWKGASETLEYAVDDFAVSRLAASAGRADVAAKFAATAQNWRNVYDPTTDYLRPRDAKGEFPAGPGFVPPGDGQFGQDGFEEGNAEQYRFFVPQDMAGLVSLMGGREKAASIADAFFAGGLNSGPNVPFMWAGNEVNFVTPWVYDYLGRPSRTQDVVRTIQDTLFGAVPDGEPGNDDLGAQSSWYVWSALGMYPVTSGTAYLAVNTPLFPSATITLAGGKRITMTAPGAGDARYVTGLTVDGAATSHTYLPESLATSGGTVDFSLGTSPSTTWGTAGSDAPPSWREHENAFQTIAQPEHLSVAPGGAAGAARLDVRRLEGGATGMPFTVHAEPGVTVTPSSGTVPVSGADGSGSLALHVSSPSGTSTGYRDVTVSFGTESTRTFRALVAPADGLLASYDRVATIDDGQNKGGFDDEDWAFSRQSLAAHGLARGKAMSVPGTGLTFTLPEVPAGLPDAVGADGQTIQLPLQKLESLSLVGSGANGDQGGTVTVTYTDGSSQKLRLTFNDWALGGGPESGVRYGNIVVGRGDYRVQVQSNTQTRQTLSTYVFATAPHALDASKVVHSITLPKNPNFVVLGVATEVAGGVPAVASLRERVDALVASGGVARSVQRDLAGPLGQAARAEKDSDVTGLLTALQSIAAAVDTATTSKVSGDAKAALRTLLEQWLSAPAGTPALRARIDALTASGDIATSTARDLQATLARGDLRGLRTSIASAPASKVSAAAKSQLLPMVDALLAPPPVLGDLSDSFTGTGIGDEDQGNADFDGDGWFYSRSALADRGIVQGKPLTVPGTGLTYTLPAVPAGTPDHLAARGQTIDLSTLPAGTRRLSFVGSAHHGDAQATATLTYADGSTQTVPLEFGDWALGGDAGAQPRFGDAGIVQLPYRASTGGGHDDVSIWLFATPPTTLSAGTRLVSVTLPDEPRIAVFSVAYGS</sequence>
<dbReference type="GO" id="GO:0006516">
    <property type="term" value="P:glycoprotein catabolic process"/>
    <property type="evidence" value="ECO:0007669"/>
    <property type="project" value="TreeGrafter"/>
</dbReference>
<dbReference type="NCBIfam" id="TIGR01180">
    <property type="entry name" value="aman2_put"/>
    <property type="match status" value="1"/>
</dbReference>
<evidence type="ECO:0000259" key="3">
    <source>
        <dbReference type="Pfam" id="PF17678"/>
    </source>
</evidence>
<organism evidence="5 6">
    <name type="scientific">Motilibacter peucedani</name>
    <dbReference type="NCBI Taxonomy" id="598650"/>
    <lineage>
        <taxon>Bacteria</taxon>
        <taxon>Bacillati</taxon>
        <taxon>Actinomycetota</taxon>
        <taxon>Actinomycetes</taxon>
        <taxon>Motilibacterales</taxon>
        <taxon>Motilibacteraceae</taxon>
        <taxon>Motilibacter</taxon>
    </lineage>
</organism>
<protein>
    <submittedName>
        <fullName evidence="5">Putative alpha-1,2-mannosidase</fullName>
    </submittedName>
</protein>
<feature type="domain" description="Glycosyl hydrolase family 92 N-terminal" evidence="3">
    <location>
        <begin position="44"/>
        <end position="262"/>
    </location>
</feature>
<evidence type="ECO:0000313" key="6">
    <source>
        <dbReference type="Proteomes" id="UP000281955"/>
    </source>
</evidence>
<dbReference type="Pfam" id="PF17678">
    <property type="entry name" value="Glyco_hydro_92N"/>
    <property type="match status" value="1"/>
</dbReference>
<dbReference type="InterPro" id="IPR014718">
    <property type="entry name" value="GH-type_carb-bd"/>
</dbReference>
<dbReference type="PANTHER" id="PTHR12143">
    <property type="entry name" value="PEPTIDE N-GLYCANASE PNGASE -RELATED"/>
    <property type="match status" value="1"/>
</dbReference>
<feature type="chain" id="PRO_5019148428" evidence="1">
    <location>
        <begin position="30"/>
        <end position="1407"/>
    </location>
</feature>
<dbReference type="InParanoid" id="A0A420XL36"/>
<keyword evidence="6" id="KW-1185">Reference proteome</keyword>
<dbReference type="SUPFAM" id="SSF48208">
    <property type="entry name" value="Six-hairpin glycosidases"/>
    <property type="match status" value="1"/>
</dbReference>
<dbReference type="InterPro" id="IPR050883">
    <property type="entry name" value="PNGase"/>
</dbReference>
<dbReference type="Pfam" id="PF22888">
    <property type="entry name" value="FIMAH"/>
    <property type="match status" value="1"/>
</dbReference>
<evidence type="ECO:0000259" key="2">
    <source>
        <dbReference type="Pfam" id="PF07971"/>
    </source>
</evidence>
<dbReference type="Gene3D" id="3.30.2080.10">
    <property type="entry name" value="GH92 mannosidase domain"/>
    <property type="match status" value="1"/>
</dbReference>
<evidence type="ECO:0000259" key="4">
    <source>
        <dbReference type="Pfam" id="PF22888"/>
    </source>
</evidence>
<comment type="caution">
    <text evidence="5">The sequence shown here is derived from an EMBL/GenBank/DDBJ whole genome shotgun (WGS) entry which is preliminary data.</text>
</comment>
<evidence type="ECO:0000256" key="1">
    <source>
        <dbReference type="SAM" id="SignalP"/>
    </source>
</evidence>
<feature type="domain" description="Glycosyl hydrolase family 92" evidence="2">
    <location>
        <begin position="268"/>
        <end position="738"/>
    </location>
</feature>
<accession>A0A420XL36</accession>
<dbReference type="GO" id="GO:0005829">
    <property type="term" value="C:cytosol"/>
    <property type="evidence" value="ECO:0007669"/>
    <property type="project" value="TreeGrafter"/>
</dbReference>
<dbReference type="PANTHER" id="PTHR12143:SF39">
    <property type="entry name" value="SECRETED PROTEIN"/>
    <property type="match status" value="1"/>
</dbReference>
<dbReference type="Pfam" id="PF07971">
    <property type="entry name" value="Glyco_hydro_92"/>
    <property type="match status" value="1"/>
</dbReference>